<protein>
    <recommendedName>
        <fullName evidence="5">Major facilitator superfamily (MFS) profile domain-containing protein</fullName>
    </recommendedName>
</protein>
<evidence type="ECO:0008006" key="5">
    <source>
        <dbReference type="Google" id="ProtNLM"/>
    </source>
</evidence>
<dbReference type="Proteomes" id="UP000193247">
    <property type="component" value="Unassembled WGS sequence"/>
</dbReference>
<feature type="transmembrane region" description="Helical" evidence="2">
    <location>
        <begin position="185"/>
        <end position="204"/>
    </location>
</feature>
<keyword evidence="4" id="KW-1185">Reference proteome</keyword>
<keyword evidence="2" id="KW-1133">Transmembrane helix</keyword>
<dbReference type="OrthoDB" id="4703698at2"/>
<sequence length="355" mass="38379">MAQMYTDRHPPASGGAGPRGTAAVLEDLPWRPADVQDGALGGAKGISDGAHRELVSAKLPLRRRSPMILTEYAVSAVIIVAATFLVIPALSARAVEDGDAPVLWLGAAGMIAAAAATLFVGPVSAHTTAAIPRLGDIVRRGVRVLGSDRRFRRYASTQLLFVPITLGATFYALHVPTGSADRTDSVPAVVVCTTTGLLIGSILWRFVHRRAGVRGMLVGSALMALSAAGICVLAHATGLWLQPWVQGLMFLLAAAADQAVYAASIEWIGELAGEHDRPMWWGSLRRPRRSRRRWPASCWARSPNTPAPPGQCWSCSASTRSPSWQRYARRTRRTGHRQLRKCLPNPIQQRRLIRT</sequence>
<dbReference type="AlphaFoldDB" id="A0A1X2LT20"/>
<dbReference type="STRING" id="1430326.B8W66_17565"/>
<dbReference type="SUPFAM" id="SSF103473">
    <property type="entry name" value="MFS general substrate transporter"/>
    <property type="match status" value="1"/>
</dbReference>
<evidence type="ECO:0000256" key="2">
    <source>
        <dbReference type="SAM" id="Phobius"/>
    </source>
</evidence>
<feature type="region of interest" description="Disordered" evidence="1">
    <location>
        <begin position="1"/>
        <end position="21"/>
    </location>
</feature>
<dbReference type="RefSeq" id="WP_085326556.1">
    <property type="nucleotide sequence ID" value="NZ_NCXP01000026.1"/>
</dbReference>
<evidence type="ECO:0000313" key="3">
    <source>
        <dbReference type="EMBL" id="OSC39286.1"/>
    </source>
</evidence>
<accession>A0A1X2LT20</accession>
<feature type="compositionally biased region" description="Basic and acidic residues" evidence="1">
    <location>
        <begin position="1"/>
        <end position="10"/>
    </location>
</feature>
<dbReference type="InterPro" id="IPR036259">
    <property type="entry name" value="MFS_trans_sf"/>
</dbReference>
<evidence type="ECO:0000313" key="4">
    <source>
        <dbReference type="Proteomes" id="UP000193247"/>
    </source>
</evidence>
<keyword evidence="2" id="KW-0812">Transmembrane</keyword>
<feature type="transmembrane region" description="Helical" evidence="2">
    <location>
        <begin position="68"/>
        <end position="90"/>
    </location>
</feature>
<feature type="transmembrane region" description="Helical" evidence="2">
    <location>
        <begin position="216"/>
        <end position="241"/>
    </location>
</feature>
<feature type="transmembrane region" description="Helical" evidence="2">
    <location>
        <begin position="102"/>
        <end position="131"/>
    </location>
</feature>
<reference evidence="3 4" key="1">
    <citation type="submission" date="2017-04" db="EMBL/GenBank/DDBJ databases">
        <title>The new phylogeny of genus Mycobacterium.</title>
        <authorList>
            <person name="Tortoli E."/>
            <person name="Trovato A."/>
            <person name="Cirillo D.M."/>
        </authorList>
    </citation>
    <scope>NUCLEOTIDE SEQUENCE [LARGE SCALE GENOMIC DNA]</scope>
    <source>
        <strain evidence="3 4">TBL 1200985</strain>
    </source>
</reference>
<dbReference type="EMBL" id="NCXP01000026">
    <property type="protein sequence ID" value="OSC39286.1"/>
    <property type="molecule type" value="Genomic_DNA"/>
</dbReference>
<feature type="transmembrane region" description="Helical" evidence="2">
    <location>
        <begin position="247"/>
        <end position="269"/>
    </location>
</feature>
<evidence type="ECO:0000256" key="1">
    <source>
        <dbReference type="SAM" id="MobiDB-lite"/>
    </source>
</evidence>
<gene>
    <name evidence="3" type="ORF">B8W66_17565</name>
</gene>
<name>A0A1X2LT20_9MYCO</name>
<organism evidence="3 4">
    <name type="scientific">Mycobacterium decipiens</name>
    <dbReference type="NCBI Taxonomy" id="1430326"/>
    <lineage>
        <taxon>Bacteria</taxon>
        <taxon>Bacillati</taxon>
        <taxon>Actinomycetota</taxon>
        <taxon>Actinomycetes</taxon>
        <taxon>Mycobacteriales</taxon>
        <taxon>Mycobacteriaceae</taxon>
        <taxon>Mycobacterium</taxon>
    </lineage>
</organism>
<feature type="transmembrane region" description="Helical" evidence="2">
    <location>
        <begin position="151"/>
        <end position="173"/>
    </location>
</feature>
<keyword evidence="2" id="KW-0472">Membrane</keyword>
<comment type="caution">
    <text evidence="3">The sequence shown here is derived from an EMBL/GenBank/DDBJ whole genome shotgun (WGS) entry which is preliminary data.</text>
</comment>
<proteinExistence type="predicted"/>